<evidence type="ECO:0000313" key="2">
    <source>
        <dbReference type="EMBL" id="UOQ54697.1"/>
    </source>
</evidence>
<keyword evidence="3" id="KW-1185">Reference proteome</keyword>
<evidence type="ECO:0000313" key="3">
    <source>
        <dbReference type="Proteomes" id="UP000831785"/>
    </source>
</evidence>
<protein>
    <submittedName>
        <fullName evidence="2">Uncharacterized protein</fullName>
    </submittedName>
</protein>
<keyword evidence="1" id="KW-1133">Transmembrane helix</keyword>
<keyword evidence="1" id="KW-0812">Transmembrane</keyword>
<reference evidence="2 3" key="1">
    <citation type="submission" date="2022-04" db="EMBL/GenBank/DDBJ databases">
        <title>Hymenobacter sp. isolated from the air.</title>
        <authorList>
            <person name="Won M."/>
            <person name="Lee C.-M."/>
            <person name="Woen H.-Y."/>
            <person name="Kwon S.-W."/>
        </authorList>
    </citation>
    <scope>NUCLEOTIDE SEQUENCE [LARGE SCALE GENOMIC DNA]</scope>
    <source>
        <strain evidence="3">5116 S-27</strain>
    </source>
</reference>
<feature type="transmembrane region" description="Helical" evidence="1">
    <location>
        <begin position="45"/>
        <end position="65"/>
    </location>
</feature>
<evidence type="ECO:0000256" key="1">
    <source>
        <dbReference type="SAM" id="Phobius"/>
    </source>
</evidence>
<name>A0ABY4FDE3_9BACT</name>
<dbReference type="Proteomes" id="UP000831785">
    <property type="component" value="Chromosome"/>
</dbReference>
<dbReference type="RefSeq" id="WP_244722054.1">
    <property type="nucleotide sequence ID" value="NZ_CP095049.1"/>
</dbReference>
<proteinExistence type="predicted"/>
<organism evidence="2 3">
    <name type="scientific">Hymenobacter cellulosivorans</name>
    <dbReference type="NCBI Taxonomy" id="2932249"/>
    <lineage>
        <taxon>Bacteria</taxon>
        <taxon>Pseudomonadati</taxon>
        <taxon>Bacteroidota</taxon>
        <taxon>Cytophagia</taxon>
        <taxon>Cytophagales</taxon>
        <taxon>Hymenobacteraceae</taxon>
        <taxon>Hymenobacter</taxon>
    </lineage>
</organism>
<keyword evidence="1" id="KW-0472">Membrane</keyword>
<accession>A0ABY4FDE3</accession>
<sequence>MLPASFLADFSLENRLPFRLGVILPALAAIVLAVASTLAWELLSFGGAALLGSLVLIFTLGLVLGRALSRPAHRRAQPVLPVAPKHRPVRPAYYQPQEIRCNPFFELL</sequence>
<gene>
    <name evidence="2" type="ORF">MUN80_08050</name>
</gene>
<dbReference type="EMBL" id="CP095049">
    <property type="protein sequence ID" value="UOQ54697.1"/>
    <property type="molecule type" value="Genomic_DNA"/>
</dbReference>
<feature type="transmembrane region" description="Helical" evidence="1">
    <location>
        <begin position="20"/>
        <end position="39"/>
    </location>
</feature>